<feature type="region of interest" description="Disordered" evidence="1">
    <location>
        <begin position="29"/>
        <end position="52"/>
    </location>
</feature>
<comment type="caution">
    <text evidence="2">The sequence shown here is derived from an EMBL/GenBank/DDBJ whole genome shotgun (WGS) entry which is preliminary data.</text>
</comment>
<name>A0AA91T008_CLALS</name>
<reference evidence="2 3" key="1">
    <citation type="submission" date="2017-04" db="EMBL/GenBank/DDBJ databases">
        <title>Draft genome of the yeast Clavispora lusitaniae type strain CBS 6936.</title>
        <authorList>
            <person name="Durrens P."/>
            <person name="Klopp C."/>
            <person name="Biteau N."/>
            <person name="Fitton-Ouhabi V."/>
            <person name="Dementhon K."/>
            <person name="Accoceberry I."/>
            <person name="Sherman D.J."/>
            <person name="Noel T."/>
        </authorList>
    </citation>
    <scope>NUCLEOTIDE SEQUENCE [LARGE SCALE GENOMIC DNA]</scope>
    <source>
        <strain evidence="2 3">CBS 6936</strain>
    </source>
</reference>
<dbReference type="KEGG" id="clus:A9F13_20g00231"/>
<dbReference type="EMBL" id="LYUB02000020">
    <property type="protein sequence ID" value="OVF06530.1"/>
    <property type="molecule type" value="Genomic_DNA"/>
</dbReference>
<organism evidence="2 3">
    <name type="scientific">Clavispora lusitaniae</name>
    <name type="common">Candida lusitaniae</name>
    <dbReference type="NCBI Taxonomy" id="36911"/>
    <lineage>
        <taxon>Eukaryota</taxon>
        <taxon>Fungi</taxon>
        <taxon>Dikarya</taxon>
        <taxon>Ascomycota</taxon>
        <taxon>Saccharomycotina</taxon>
        <taxon>Pichiomycetes</taxon>
        <taxon>Metschnikowiaceae</taxon>
        <taxon>Clavispora</taxon>
    </lineage>
</organism>
<evidence type="ECO:0000256" key="1">
    <source>
        <dbReference type="SAM" id="MobiDB-lite"/>
    </source>
</evidence>
<proteinExistence type="predicted"/>
<sequence length="73" mass="8501">MKIPENPKNPGPFEEQYGYKEIKVKMQKYHDKPTPTSAKQSKAQEFISSKTDKAHQKKYAKKVFDVIVRSLCK</sequence>
<accession>A0AA91T008</accession>
<evidence type="ECO:0000313" key="2">
    <source>
        <dbReference type="EMBL" id="OVF06530.1"/>
    </source>
</evidence>
<evidence type="ECO:0000313" key="3">
    <source>
        <dbReference type="Proteomes" id="UP000195602"/>
    </source>
</evidence>
<dbReference type="AlphaFoldDB" id="A0AA91T008"/>
<gene>
    <name evidence="2" type="ORF">A9F13_20g00231</name>
</gene>
<feature type="compositionally biased region" description="Polar residues" evidence="1">
    <location>
        <begin position="34"/>
        <end position="49"/>
    </location>
</feature>
<dbReference type="Proteomes" id="UP000195602">
    <property type="component" value="Unassembled WGS sequence"/>
</dbReference>
<protein>
    <submittedName>
        <fullName evidence="2">Chloride channel protein</fullName>
    </submittedName>
</protein>